<sequence>MRVTKMTTHVGAEVTGIDLGRGLPDPEIASLRAALLEHKVLFFSDQDLDHASHIEFARRFGPVTAAHPLIDTSESAFPEILTVDNLANERKYGKSAAERRRTQTSPLSSWHSDLTPVVNPPSIGILRAQTVPAFGGDTQWCNLVAAYQGISPAVQAMLETLAAEHRYLAGYQSAEPDDRYHRTVAARPLAAVHPVVRRHTETGESALFVNPLFTHRILGLTGAESRHVLAMLFEQLTDPAFTVRYRWRAGSVAMWDNRATAHTPPADLAGPVERVLHRVSVVGEVPVGVGGRRSYALDGDPWPAHRHGDAAG</sequence>
<evidence type="ECO:0000313" key="9">
    <source>
        <dbReference type="EMBL" id="MFI2319984.1"/>
    </source>
</evidence>
<comment type="caution">
    <text evidence="9">The sequence shown here is derived from an EMBL/GenBank/DDBJ whole genome shotgun (WGS) entry which is preliminary data.</text>
</comment>
<evidence type="ECO:0000256" key="7">
    <source>
        <dbReference type="SAM" id="MobiDB-lite"/>
    </source>
</evidence>
<dbReference type="InterPro" id="IPR042098">
    <property type="entry name" value="TauD-like_sf"/>
</dbReference>
<feature type="compositionally biased region" description="Basic and acidic residues" evidence="7">
    <location>
        <begin position="92"/>
        <end position="101"/>
    </location>
</feature>
<keyword evidence="5" id="KW-0560">Oxidoreductase</keyword>
<dbReference type="Proteomes" id="UP001611450">
    <property type="component" value="Unassembled WGS sequence"/>
</dbReference>
<comment type="similarity">
    <text evidence="2">Belongs to the TfdA dioxygenase family.</text>
</comment>
<evidence type="ECO:0000259" key="8">
    <source>
        <dbReference type="Pfam" id="PF02668"/>
    </source>
</evidence>
<evidence type="ECO:0000256" key="5">
    <source>
        <dbReference type="ARBA" id="ARBA00023002"/>
    </source>
</evidence>
<evidence type="ECO:0000256" key="2">
    <source>
        <dbReference type="ARBA" id="ARBA00005896"/>
    </source>
</evidence>
<evidence type="ECO:0000313" key="10">
    <source>
        <dbReference type="Proteomes" id="UP001611450"/>
    </source>
</evidence>
<dbReference type="InterPro" id="IPR003819">
    <property type="entry name" value="TauD/TfdA-like"/>
</dbReference>
<dbReference type="RefSeq" id="WP_396945400.1">
    <property type="nucleotide sequence ID" value="NZ_JBIRXV010000001.1"/>
</dbReference>
<keyword evidence="3" id="KW-0479">Metal-binding</keyword>
<dbReference type="EMBL" id="JBIRXV010000001">
    <property type="protein sequence ID" value="MFI2319984.1"/>
    <property type="molecule type" value="Genomic_DNA"/>
</dbReference>
<dbReference type="InterPro" id="IPR051323">
    <property type="entry name" value="AtsK-like"/>
</dbReference>
<feature type="domain" description="TauD/TfdA-like" evidence="8">
    <location>
        <begin position="3"/>
        <end position="279"/>
    </location>
</feature>
<name>A0ABW7WAM8_9NOCA</name>
<comment type="cofactor">
    <cofactor evidence="1">
        <name>Fe(2+)</name>
        <dbReference type="ChEBI" id="CHEBI:29033"/>
    </cofactor>
</comment>
<dbReference type="Pfam" id="PF02668">
    <property type="entry name" value="TauD"/>
    <property type="match status" value="1"/>
</dbReference>
<gene>
    <name evidence="9" type="ORF">ACH47G_05800</name>
</gene>
<evidence type="ECO:0000256" key="3">
    <source>
        <dbReference type="ARBA" id="ARBA00022723"/>
    </source>
</evidence>
<dbReference type="SUPFAM" id="SSF51197">
    <property type="entry name" value="Clavaminate synthase-like"/>
    <property type="match status" value="1"/>
</dbReference>
<keyword evidence="10" id="KW-1185">Reference proteome</keyword>
<protein>
    <submittedName>
        <fullName evidence="9">TauD/TfdA dioxygenase family protein</fullName>
    </submittedName>
</protein>
<reference evidence="9 10" key="1">
    <citation type="submission" date="2024-10" db="EMBL/GenBank/DDBJ databases">
        <title>The Natural Products Discovery Center: Release of the First 8490 Sequenced Strains for Exploring Actinobacteria Biosynthetic Diversity.</title>
        <authorList>
            <person name="Kalkreuter E."/>
            <person name="Kautsar S.A."/>
            <person name="Yang D."/>
            <person name="Bader C.D."/>
            <person name="Teijaro C.N."/>
            <person name="Fluegel L."/>
            <person name="Davis C.M."/>
            <person name="Simpson J.R."/>
            <person name="Lauterbach L."/>
            <person name="Steele A.D."/>
            <person name="Gui C."/>
            <person name="Meng S."/>
            <person name="Li G."/>
            <person name="Viehrig K."/>
            <person name="Ye F."/>
            <person name="Su P."/>
            <person name="Kiefer A.F."/>
            <person name="Nichols A."/>
            <person name="Cepeda A.J."/>
            <person name="Yan W."/>
            <person name="Fan B."/>
            <person name="Jiang Y."/>
            <person name="Adhikari A."/>
            <person name="Zheng C.-J."/>
            <person name="Schuster L."/>
            <person name="Cowan T.M."/>
            <person name="Smanski M.J."/>
            <person name="Chevrette M.G."/>
            <person name="De Carvalho L.P.S."/>
            <person name="Shen B."/>
        </authorList>
    </citation>
    <scope>NUCLEOTIDE SEQUENCE [LARGE SCALE GENOMIC DNA]</scope>
    <source>
        <strain evidence="9 10">NPDC019626</strain>
    </source>
</reference>
<feature type="compositionally biased region" description="Polar residues" evidence="7">
    <location>
        <begin position="103"/>
        <end position="112"/>
    </location>
</feature>
<dbReference type="Gene3D" id="3.60.130.10">
    <property type="entry name" value="Clavaminate synthase-like"/>
    <property type="match status" value="1"/>
</dbReference>
<dbReference type="GO" id="GO:0051213">
    <property type="term" value="F:dioxygenase activity"/>
    <property type="evidence" value="ECO:0007669"/>
    <property type="project" value="UniProtKB-KW"/>
</dbReference>
<feature type="region of interest" description="Disordered" evidence="7">
    <location>
        <begin position="92"/>
        <end position="113"/>
    </location>
</feature>
<evidence type="ECO:0000256" key="1">
    <source>
        <dbReference type="ARBA" id="ARBA00001954"/>
    </source>
</evidence>
<evidence type="ECO:0000256" key="4">
    <source>
        <dbReference type="ARBA" id="ARBA00022964"/>
    </source>
</evidence>
<keyword evidence="6" id="KW-0408">Iron</keyword>
<organism evidence="9 10">
    <name type="scientific">Nocardia beijingensis</name>
    <dbReference type="NCBI Taxonomy" id="95162"/>
    <lineage>
        <taxon>Bacteria</taxon>
        <taxon>Bacillati</taxon>
        <taxon>Actinomycetota</taxon>
        <taxon>Actinomycetes</taxon>
        <taxon>Mycobacteriales</taxon>
        <taxon>Nocardiaceae</taxon>
        <taxon>Nocardia</taxon>
    </lineage>
</organism>
<keyword evidence="4 9" id="KW-0223">Dioxygenase</keyword>
<dbReference type="PANTHER" id="PTHR30468:SF5">
    <property type="entry name" value="ALPHA-KETOGLUTARATE-DEPENDENT SULFATE ESTER DIOXYGENASE"/>
    <property type="match status" value="1"/>
</dbReference>
<proteinExistence type="inferred from homology"/>
<dbReference type="PANTHER" id="PTHR30468">
    <property type="entry name" value="ALPHA-KETOGLUTARATE-DEPENDENT SULFONATE DIOXYGENASE"/>
    <property type="match status" value="1"/>
</dbReference>
<evidence type="ECO:0000256" key="6">
    <source>
        <dbReference type="ARBA" id="ARBA00023004"/>
    </source>
</evidence>
<accession>A0ABW7WAM8</accession>